<comment type="similarity">
    <text evidence="3 14">Belongs to the anaerobic coproporphyrinogen-III oxidase family.</text>
</comment>
<dbReference type="SMART" id="SM00729">
    <property type="entry name" value="Elp3"/>
    <property type="match status" value="1"/>
</dbReference>
<reference evidence="18" key="1">
    <citation type="submission" date="2014-07" db="EMBL/GenBank/DDBJ databases">
        <authorList>
            <person name="Urmite Genomes Urmite Genomes"/>
        </authorList>
    </citation>
    <scope>NUCLEOTIDE SEQUENCE</scope>
    <source>
        <strain evidence="18">12M76_air</strain>
    </source>
</reference>
<keyword evidence="12 14" id="KW-0627">Porphyrin biosynthesis</keyword>
<sequence length="460" mass="51556">MSDPVIWDAGLIRRYDKAGSRYTAYPSPNQYAEGVCATDLVSALQGSRTAGRPLALYVHIPFCANVCYCCACTKVITKDRSRAQAYLRALEREIQLVSQQLGPTQRVERLHIGGGTPTFLGHDDLRRLMTRLRESFQLQLDDSAAHMIEVDPREADWPTLGLLRELGFNQVSIGVQDFDPEVQRAINRLQSLDQTQTVMDAARTLAFRSVNIDLIHGLPRQTQASFARTLDSVITMHPDRVTLYPYVHLPDLFLPQRRISLAELPDPDTALEIRLDSYDRLLRAGYRHIGMGQFALPDDDLSNAQEIGQLGRSLQGYVTGADSDLIGLGVAAISQVGDFHCRNTGDLQLYQDSLEQHRLPLRRGIRCTADDRLRRVIINNLMCHYRLRFAEIEQRFGIDLGIYFADCLAMLRQLHRDGVIHLDATGIEILPAGRPLVASVCAVFDAYQHVPGRVGAVQLN</sequence>
<evidence type="ECO:0000256" key="9">
    <source>
        <dbReference type="ARBA" id="ARBA00023002"/>
    </source>
</evidence>
<dbReference type="Gene3D" id="1.10.10.920">
    <property type="match status" value="1"/>
</dbReference>
<dbReference type="GO" id="GO:0005737">
    <property type="term" value="C:cytoplasm"/>
    <property type="evidence" value="ECO:0007669"/>
    <property type="project" value="UniProtKB-SubCell"/>
</dbReference>
<evidence type="ECO:0000256" key="12">
    <source>
        <dbReference type="ARBA" id="ARBA00023244"/>
    </source>
</evidence>
<evidence type="ECO:0000256" key="10">
    <source>
        <dbReference type="ARBA" id="ARBA00023004"/>
    </source>
</evidence>
<dbReference type="PATRIC" id="fig|1461581.3.peg.2466"/>
<evidence type="ECO:0000256" key="11">
    <source>
        <dbReference type="ARBA" id="ARBA00023014"/>
    </source>
</evidence>
<organism evidence="18">
    <name type="scientific">Pseudomonas saudimassiliensis</name>
    <dbReference type="NCBI Taxonomy" id="1461581"/>
    <lineage>
        <taxon>Bacteria</taxon>
        <taxon>Pseudomonadati</taxon>
        <taxon>Pseudomonadota</taxon>
        <taxon>Gammaproteobacteria</taxon>
        <taxon>Pseudomonadales</taxon>
        <taxon>Pseudomonadaceae</taxon>
        <taxon>Pseudomonas</taxon>
    </lineage>
</organism>
<evidence type="ECO:0000256" key="8">
    <source>
        <dbReference type="ARBA" id="ARBA00022723"/>
    </source>
</evidence>
<dbReference type="GO" id="GO:0004109">
    <property type="term" value="F:coproporphyrinogen oxidase activity"/>
    <property type="evidence" value="ECO:0007669"/>
    <property type="project" value="InterPro"/>
</dbReference>
<keyword evidence="8 14" id="KW-0479">Metal-binding</keyword>
<feature type="binding site" evidence="16">
    <location>
        <position position="70"/>
    </location>
    <ligand>
        <name>[4Fe-4S] cluster</name>
        <dbReference type="ChEBI" id="CHEBI:49883"/>
        <note>4Fe-4S-S-AdoMet</note>
    </ligand>
</feature>
<dbReference type="CDD" id="cd01335">
    <property type="entry name" value="Radical_SAM"/>
    <property type="match status" value="1"/>
</dbReference>
<dbReference type="PIRSF" id="PIRSF000167">
    <property type="entry name" value="HemN"/>
    <property type="match status" value="1"/>
</dbReference>
<keyword evidence="11 14" id="KW-0411">Iron-sulfur</keyword>
<dbReference type="OrthoDB" id="9808022at2"/>
<protein>
    <recommendedName>
        <fullName evidence="14">Coproporphyrinogen-III oxidase</fullName>
        <ecNumber evidence="14">1.3.98.3</ecNumber>
    </recommendedName>
</protein>
<comment type="subcellular location">
    <subcellularLocation>
        <location evidence="1 14">Cytoplasm</location>
    </subcellularLocation>
</comment>
<dbReference type="InterPro" id="IPR010723">
    <property type="entry name" value="HemN_C"/>
</dbReference>
<keyword evidence="9 14" id="KW-0560">Oxidoreductase</keyword>
<dbReference type="UniPathway" id="UPA00251">
    <property type="reaction ID" value="UER00323"/>
</dbReference>
<dbReference type="Pfam" id="PF06969">
    <property type="entry name" value="HemN_C"/>
    <property type="match status" value="1"/>
</dbReference>
<evidence type="ECO:0000256" key="4">
    <source>
        <dbReference type="ARBA" id="ARBA00011245"/>
    </source>
</evidence>
<evidence type="ECO:0000256" key="6">
    <source>
        <dbReference type="ARBA" id="ARBA00022490"/>
    </source>
</evidence>
<keyword evidence="10 14" id="KW-0408">Iron</keyword>
<dbReference type="InterPro" id="IPR004558">
    <property type="entry name" value="Coprogen_oxidase_HemN"/>
</dbReference>
<keyword evidence="6 14" id="KW-0963">Cytoplasm</keyword>
<evidence type="ECO:0000256" key="13">
    <source>
        <dbReference type="ARBA" id="ARBA00048321"/>
    </source>
</evidence>
<comment type="pathway">
    <text evidence="2 14">Porphyrin-containing compound metabolism; protoporphyrin-IX biosynthesis; protoporphyrinogen-IX from coproporphyrinogen-III (AdoMet route): step 1/1.</text>
</comment>
<dbReference type="PROSITE" id="PS51918">
    <property type="entry name" value="RADICAL_SAM"/>
    <property type="match status" value="1"/>
</dbReference>
<evidence type="ECO:0000256" key="14">
    <source>
        <dbReference type="PIRNR" id="PIRNR000167"/>
    </source>
</evidence>
<evidence type="ECO:0000256" key="1">
    <source>
        <dbReference type="ARBA" id="ARBA00004496"/>
    </source>
</evidence>
<dbReference type="SFLD" id="SFLDG01065">
    <property type="entry name" value="anaerobic_coproporphyrinogen-I"/>
    <property type="match status" value="1"/>
</dbReference>
<dbReference type="Pfam" id="PF04055">
    <property type="entry name" value="Radical_SAM"/>
    <property type="match status" value="1"/>
</dbReference>
<feature type="binding site" evidence="15">
    <location>
        <begin position="115"/>
        <end position="116"/>
    </location>
    <ligand>
        <name>S-adenosyl-L-methionine</name>
        <dbReference type="ChEBI" id="CHEBI:59789"/>
        <label>2</label>
    </ligand>
</feature>
<feature type="binding site" evidence="15">
    <location>
        <position position="149"/>
    </location>
    <ligand>
        <name>S-adenosyl-L-methionine</name>
        <dbReference type="ChEBI" id="CHEBI:59789"/>
        <label>1</label>
    </ligand>
</feature>
<evidence type="ECO:0000313" key="18">
    <source>
        <dbReference type="EMBL" id="CEA06124.1"/>
    </source>
</evidence>
<dbReference type="NCBIfam" id="TIGR00538">
    <property type="entry name" value="hemN"/>
    <property type="match status" value="1"/>
</dbReference>
<feature type="binding site" evidence="15">
    <location>
        <position position="213"/>
    </location>
    <ligand>
        <name>S-adenosyl-L-methionine</name>
        <dbReference type="ChEBI" id="CHEBI:59789"/>
        <label>2</label>
    </ligand>
</feature>
<keyword evidence="5 14" id="KW-0004">4Fe-4S</keyword>
<feature type="binding site" evidence="15">
    <location>
        <position position="57"/>
    </location>
    <ligand>
        <name>S-adenosyl-L-methionine</name>
        <dbReference type="ChEBI" id="CHEBI:59789"/>
        <label>1</label>
    </ligand>
</feature>
<accession>A0A078MIQ2</accession>
<gene>
    <name evidence="18" type="ORF">BN1049_02501</name>
</gene>
<comment type="subunit">
    <text evidence="4">Monomer.</text>
</comment>
<dbReference type="SUPFAM" id="SSF102114">
    <property type="entry name" value="Radical SAM enzymes"/>
    <property type="match status" value="1"/>
</dbReference>
<dbReference type="Gene3D" id="3.30.750.200">
    <property type="match status" value="1"/>
</dbReference>
<comment type="catalytic activity">
    <reaction evidence="13 14">
        <text>coproporphyrinogen III + 2 S-adenosyl-L-methionine = protoporphyrinogen IX + 2 5'-deoxyadenosine + 2 L-methionine + 2 CO2</text>
        <dbReference type="Rhea" id="RHEA:15425"/>
        <dbReference type="ChEBI" id="CHEBI:16526"/>
        <dbReference type="ChEBI" id="CHEBI:17319"/>
        <dbReference type="ChEBI" id="CHEBI:57307"/>
        <dbReference type="ChEBI" id="CHEBI:57309"/>
        <dbReference type="ChEBI" id="CHEBI:57844"/>
        <dbReference type="ChEBI" id="CHEBI:59789"/>
        <dbReference type="EC" id="1.3.98.3"/>
    </reaction>
</comment>
<evidence type="ECO:0000256" key="3">
    <source>
        <dbReference type="ARBA" id="ARBA00005493"/>
    </source>
</evidence>
<dbReference type="GO" id="GO:0051539">
    <property type="term" value="F:4 iron, 4 sulfur cluster binding"/>
    <property type="evidence" value="ECO:0007669"/>
    <property type="project" value="UniProtKB-KW"/>
</dbReference>
<keyword evidence="7 14" id="KW-0949">S-adenosyl-L-methionine</keyword>
<feature type="domain" description="Radical SAM core" evidence="17">
    <location>
        <begin position="48"/>
        <end position="292"/>
    </location>
</feature>
<dbReference type="AlphaFoldDB" id="A0A078MIQ2"/>
<feature type="binding site" evidence="16">
    <location>
        <position position="67"/>
    </location>
    <ligand>
        <name>[4Fe-4S] cluster</name>
        <dbReference type="ChEBI" id="CHEBI:49883"/>
        <note>4Fe-4S-S-AdoMet</note>
    </ligand>
</feature>
<dbReference type="InterPro" id="IPR007197">
    <property type="entry name" value="rSAM"/>
</dbReference>
<evidence type="ECO:0000256" key="7">
    <source>
        <dbReference type="ARBA" id="ARBA00022691"/>
    </source>
</evidence>
<dbReference type="RefSeq" id="WP_044500340.1">
    <property type="nucleotide sequence ID" value="NZ_LK391969.1"/>
</dbReference>
<feature type="binding site" evidence="16">
    <location>
        <position position="63"/>
    </location>
    <ligand>
        <name>[4Fe-4S] cluster</name>
        <dbReference type="ChEBI" id="CHEBI:49883"/>
        <note>4Fe-4S-S-AdoMet</note>
    </ligand>
</feature>
<evidence type="ECO:0000256" key="2">
    <source>
        <dbReference type="ARBA" id="ARBA00004785"/>
    </source>
</evidence>
<dbReference type="PANTHER" id="PTHR13932">
    <property type="entry name" value="COPROPORPHYRINIGEN III OXIDASE"/>
    <property type="match status" value="1"/>
</dbReference>
<dbReference type="EMBL" id="LM997413">
    <property type="protein sequence ID" value="CEA06124.1"/>
    <property type="molecule type" value="Genomic_DNA"/>
</dbReference>
<dbReference type="GO" id="GO:0006782">
    <property type="term" value="P:protoporphyrinogen IX biosynthetic process"/>
    <property type="evidence" value="ECO:0007669"/>
    <property type="project" value="UniProtKB-UniPathway"/>
</dbReference>
<feature type="binding site" evidence="15">
    <location>
        <position position="188"/>
    </location>
    <ligand>
        <name>S-adenosyl-L-methionine</name>
        <dbReference type="ChEBI" id="CHEBI:59789"/>
        <label>2</label>
    </ligand>
</feature>
<evidence type="ECO:0000256" key="5">
    <source>
        <dbReference type="ARBA" id="ARBA00022485"/>
    </source>
</evidence>
<name>A0A078MIQ2_9PSED</name>
<evidence type="ECO:0000256" key="15">
    <source>
        <dbReference type="PIRSR" id="PIRSR000167-1"/>
    </source>
</evidence>
<dbReference type="GO" id="GO:0046872">
    <property type="term" value="F:metal ion binding"/>
    <property type="evidence" value="ECO:0007669"/>
    <property type="project" value="UniProtKB-KW"/>
</dbReference>
<evidence type="ECO:0000259" key="17">
    <source>
        <dbReference type="PROSITE" id="PS51918"/>
    </source>
</evidence>
<dbReference type="PANTHER" id="PTHR13932:SF6">
    <property type="entry name" value="OXYGEN-INDEPENDENT COPROPORPHYRINOGEN III OXIDASE"/>
    <property type="match status" value="1"/>
</dbReference>
<dbReference type="GO" id="GO:0051989">
    <property type="term" value="F:coproporphyrinogen dehydrogenase activity"/>
    <property type="evidence" value="ECO:0007669"/>
    <property type="project" value="UniProtKB-EC"/>
</dbReference>
<dbReference type="InterPro" id="IPR058240">
    <property type="entry name" value="rSAM_sf"/>
</dbReference>
<feature type="binding site" evidence="15">
    <location>
        <position position="176"/>
    </location>
    <ligand>
        <name>S-adenosyl-L-methionine</name>
        <dbReference type="ChEBI" id="CHEBI:59789"/>
        <label>2</label>
    </ligand>
</feature>
<comment type="cofactor">
    <cofactor evidence="14 16">
        <name>[4Fe-4S] cluster</name>
        <dbReference type="ChEBI" id="CHEBI:49883"/>
    </cofactor>
    <text evidence="14 16">Binds 1 [4Fe-4S] cluster. The cluster is coordinated with 3 cysteines and an exchangeable S-adenosyl-L-methionine.</text>
</comment>
<dbReference type="InterPro" id="IPR034505">
    <property type="entry name" value="Coproporphyrinogen-III_oxidase"/>
</dbReference>
<feature type="binding site" evidence="15">
    <location>
        <position position="114"/>
    </location>
    <ligand>
        <name>S-adenosyl-L-methionine</name>
        <dbReference type="ChEBI" id="CHEBI:59789"/>
        <label>1</label>
    </ligand>
</feature>
<dbReference type="SFLD" id="SFLDS00029">
    <property type="entry name" value="Radical_SAM"/>
    <property type="match status" value="1"/>
</dbReference>
<dbReference type="EMBL" id="LK391969">
    <property type="protein sequence ID" value="CEF27549.1"/>
    <property type="molecule type" value="Genomic_DNA"/>
</dbReference>
<dbReference type="EC" id="1.3.98.3" evidence="14"/>
<dbReference type="InterPro" id="IPR006638">
    <property type="entry name" value="Elp3/MiaA/NifB-like_rSAM"/>
</dbReference>
<evidence type="ECO:0000256" key="16">
    <source>
        <dbReference type="PIRSR" id="PIRSR000167-2"/>
    </source>
</evidence>
<feature type="binding site" evidence="15">
    <location>
        <position position="333"/>
    </location>
    <ligand>
        <name>S-adenosyl-L-methionine</name>
        <dbReference type="ChEBI" id="CHEBI:59789"/>
        <label>1</label>
    </ligand>
</feature>
<proteinExistence type="inferred from homology"/>